<sequence length="257" mass="29349">MYPGLHFKGFWARWVLVGLETARSNLGQTLVNTSQTWSTLVKLGQLGQTLGNVSRTFFLGVFDVESPRCRIMLARFRAVPFCVPTPEKIPWKDFSERAKIESFILCPTSLVPRSAKQRRGNCHNPIFTHGIFSGVGTQNGTALDRASMIRRSLAMSNTPKKKVRDTFPKPIWEATFAQKILSDPLQLGPRAKTLRQEVHFSYHTQLSDRQELLRSSRNLSQKMTPWHKEHSDGLRSQDHILRTQARLCARPVPLENR</sequence>
<evidence type="ECO:0000313" key="1">
    <source>
        <dbReference type="EMBL" id="SPD17912.1"/>
    </source>
</evidence>
<gene>
    <name evidence="1" type="ORF">FSB_LOCUS45794</name>
</gene>
<organism evidence="1">
    <name type="scientific">Fagus sylvatica</name>
    <name type="common">Beechnut</name>
    <dbReference type="NCBI Taxonomy" id="28930"/>
    <lineage>
        <taxon>Eukaryota</taxon>
        <taxon>Viridiplantae</taxon>
        <taxon>Streptophyta</taxon>
        <taxon>Embryophyta</taxon>
        <taxon>Tracheophyta</taxon>
        <taxon>Spermatophyta</taxon>
        <taxon>Magnoliopsida</taxon>
        <taxon>eudicotyledons</taxon>
        <taxon>Gunneridae</taxon>
        <taxon>Pentapetalae</taxon>
        <taxon>rosids</taxon>
        <taxon>fabids</taxon>
        <taxon>Fagales</taxon>
        <taxon>Fagaceae</taxon>
        <taxon>Fagus</taxon>
    </lineage>
</organism>
<dbReference type="EMBL" id="OIVN01004532">
    <property type="protein sequence ID" value="SPD17912.1"/>
    <property type="molecule type" value="Genomic_DNA"/>
</dbReference>
<dbReference type="AlphaFoldDB" id="A0A2N9HZR2"/>
<reference evidence="1" key="1">
    <citation type="submission" date="2018-02" db="EMBL/GenBank/DDBJ databases">
        <authorList>
            <person name="Cohen D.B."/>
            <person name="Kent A.D."/>
        </authorList>
    </citation>
    <scope>NUCLEOTIDE SEQUENCE</scope>
</reference>
<proteinExistence type="predicted"/>
<name>A0A2N9HZR2_FAGSY</name>
<protein>
    <submittedName>
        <fullName evidence="1">Uncharacterized protein</fullName>
    </submittedName>
</protein>
<accession>A0A2N9HZR2</accession>